<reference evidence="1 2" key="1">
    <citation type="submission" date="2009-11" db="EMBL/GenBank/DDBJ databases">
        <title>Annotation of Allomyces macrogynus ATCC 38327.</title>
        <authorList>
            <consortium name="The Broad Institute Genome Sequencing Platform"/>
            <person name="Russ C."/>
            <person name="Cuomo C."/>
            <person name="Burger G."/>
            <person name="Gray M.W."/>
            <person name="Holland P.W.H."/>
            <person name="King N."/>
            <person name="Lang F.B.F."/>
            <person name="Roger A.J."/>
            <person name="Ruiz-Trillo I."/>
            <person name="Young S.K."/>
            <person name="Zeng Q."/>
            <person name="Gargeya S."/>
            <person name="Fitzgerald M."/>
            <person name="Haas B."/>
            <person name="Abouelleil A."/>
            <person name="Alvarado L."/>
            <person name="Arachchi H.M."/>
            <person name="Berlin A."/>
            <person name="Chapman S.B."/>
            <person name="Gearin G."/>
            <person name="Goldberg J."/>
            <person name="Griggs A."/>
            <person name="Gujja S."/>
            <person name="Hansen M."/>
            <person name="Heiman D."/>
            <person name="Howarth C."/>
            <person name="Larimer J."/>
            <person name="Lui A."/>
            <person name="MacDonald P.J.P."/>
            <person name="McCowen C."/>
            <person name="Montmayeur A."/>
            <person name="Murphy C."/>
            <person name="Neiman D."/>
            <person name="Pearson M."/>
            <person name="Priest M."/>
            <person name="Roberts A."/>
            <person name="Saif S."/>
            <person name="Shea T."/>
            <person name="Sisk P."/>
            <person name="Stolte C."/>
            <person name="Sykes S."/>
            <person name="Wortman J."/>
            <person name="Nusbaum C."/>
            <person name="Birren B."/>
        </authorList>
    </citation>
    <scope>NUCLEOTIDE SEQUENCE [LARGE SCALE GENOMIC DNA]</scope>
    <source>
        <strain evidence="1 2">ATCC 38327</strain>
    </source>
</reference>
<dbReference type="VEuPathDB" id="FungiDB:AMAG_20003"/>
<evidence type="ECO:0000313" key="1">
    <source>
        <dbReference type="EMBL" id="KNE69600.1"/>
    </source>
</evidence>
<reference evidence="2" key="2">
    <citation type="submission" date="2009-11" db="EMBL/GenBank/DDBJ databases">
        <title>The Genome Sequence of Allomyces macrogynus strain ATCC 38327.</title>
        <authorList>
            <consortium name="The Broad Institute Genome Sequencing Platform"/>
            <person name="Russ C."/>
            <person name="Cuomo C."/>
            <person name="Shea T."/>
            <person name="Young S.K."/>
            <person name="Zeng Q."/>
            <person name="Koehrsen M."/>
            <person name="Haas B."/>
            <person name="Borodovsky M."/>
            <person name="Guigo R."/>
            <person name="Alvarado L."/>
            <person name="Berlin A."/>
            <person name="Borenstein D."/>
            <person name="Chen Z."/>
            <person name="Engels R."/>
            <person name="Freedman E."/>
            <person name="Gellesch M."/>
            <person name="Goldberg J."/>
            <person name="Griggs A."/>
            <person name="Gujja S."/>
            <person name="Heiman D."/>
            <person name="Hepburn T."/>
            <person name="Howarth C."/>
            <person name="Jen D."/>
            <person name="Larson L."/>
            <person name="Lewis B."/>
            <person name="Mehta T."/>
            <person name="Park D."/>
            <person name="Pearson M."/>
            <person name="Roberts A."/>
            <person name="Saif S."/>
            <person name="Shenoy N."/>
            <person name="Sisk P."/>
            <person name="Stolte C."/>
            <person name="Sykes S."/>
            <person name="Walk T."/>
            <person name="White J."/>
            <person name="Yandava C."/>
            <person name="Burger G."/>
            <person name="Gray M.W."/>
            <person name="Holland P.W.H."/>
            <person name="King N."/>
            <person name="Lang F.B.F."/>
            <person name="Roger A.J."/>
            <person name="Ruiz-Trillo I."/>
            <person name="Lander E."/>
            <person name="Nusbaum C."/>
        </authorList>
    </citation>
    <scope>NUCLEOTIDE SEQUENCE [LARGE SCALE GENOMIC DNA]</scope>
    <source>
        <strain evidence="2">ATCC 38327</strain>
    </source>
</reference>
<keyword evidence="2" id="KW-1185">Reference proteome</keyword>
<gene>
    <name evidence="1" type="ORF">AMAG_20003</name>
</gene>
<name>A0A0L0T4F4_ALLM3</name>
<sequence length="172" mass="18815">MASPHDAVDVLLHEVDVDEGEVCMTMALMESLYKPIVDQIVGLVTTMLDRLKAKGLRSRMCSKIVASVHGPAAICSARQFLGDALLAGHVITKSHLPSDCTQIRALFKVVVSHLEDPVYTDTVGCNEVGKVTIRVTPVTHFLAKDSQRTTVRVLHTGLVLEVRMSARARWSI</sequence>
<dbReference type="OrthoDB" id="2963168at2759"/>
<accession>A0A0L0T4F4</accession>
<protein>
    <submittedName>
        <fullName evidence="1">Uncharacterized protein</fullName>
    </submittedName>
</protein>
<organism evidence="1 2">
    <name type="scientific">Allomyces macrogynus (strain ATCC 38327)</name>
    <name type="common">Allomyces javanicus var. macrogynus</name>
    <dbReference type="NCBI Taxonomy" id="578462"/>
    <lineage>
        <taxon>Eukaryota</taxon>
        <taxon>Fungi</taxon>
        <taxon>Fungi incertae sedis</taxon>
        <taxon>Blastocladiomycota</taxon>
        <taxon>Blastocladiomycetes</taxon>
        <taxon>Blastocladiales</taxon>
        <taxon>Blastocladiaceae</taxon>
        <taxon>Allomyces</taxon>
    </lineage>
</organism>
<dbReference type="EMBL" id="GG745361">
    <property type="protein sequence ID" value="KNE69600.1"/>
    <property type="molecule type" value="Genomic_DNA"/>
</dbReference>
<dbReference type="AlphaFoldDB" id="A0A0L0T4F4"/>
<dbReference type="Proteomes" id="UP000054350">
    <property type="component" value="Unassembled WGS sequence"/>
</dbReference>
<evidence type="ECO:0000313" key="2">
    <source>
        <dbReference type="Proteomes" id="UP000054350"/>
    </source>
</evidence>
<proteinExistence type="predicted"/>